<keyword evidence="11" id="KW-1185">Reference proteome</keyword>
<feature type="region of interest" description="Disordered" evidence="7">
    <location>
        <begin position="121"/>
        <end position="142"/>
    </location>
</feature>
<reference evidence="10 11" key="1">
    <citation type="journal article" date="2014" name="PLoS ONE">
        <title>Global Analysis of Gene Expression Profiles in Physic Nut (Jatropha curcas L.) Seedlings Exposed to Salt Stress.</title>
        <authorList>
            <person name="Zhang L."/>
            <person name="Zhang C."/>
            <person name="Wu P."/>
            <person name="Chen Y."/>
            <person name="Li M."/>
            <person name="Jiang H."/>
            <person name="Wu G."/>
        </authorList>
    </citation>
    <scope>NUCLEOTIDE SEQUENCE [LARGE SCALE GENOMIC DNA]</scope>
    <source>
        <strain evidence="11">cv. GZQX0401</strain>
        <tissue evidence="10">Young leaves</tissue>
    </source>
</reference>
<dbReference type="PROSITE" id="PS51370">
    <property type="entry name" value="R"/>
    <property type="match status" value="1"/>
</dbReference>
<dbReference type="STRING" id="180498.A0A067JBI1"/>
<dbReference type="InterPro" id="IPR005333">
    <property type="entry name" value="Transcription_factor_TCP"/>
</dbReference>
<keyword evidence="2" id="KW-0217">Developmental protein</keyword>
<organism evidence="10 11">
    <name type="scientific">Jatropha curcas</name>
    <name type="common">Barbados nut</name>
    <dbReference type="NCBI Taxonomy" id="180498"/>
    <lineage>
        <taxon>Eukaryota</taxon>
        <taxon>Viridiplantae</taxon>
        <taxon>Streptophyta</taxon>
        <taxon>Embryophyta</taxon>
        <taxon>Tracheophyta</taxon>
        <taxon>Spermatophyta</taxon>
        <taxon>Magnoliopsida</taxon>
        <taxon>eudicotyledons</taxon>
        <taxon>Gunneridae</taxon>
        <taxon>Pentapetalae</taxon>
        <taxon>rosids</taxon>
        <taxon>fabids</taxon>
        <taxon>Malpighiales</taxon>
        <taxon>Euphorbiaceae</taxon>
        <taxon>Crotonoideae</taxon>
        <taxon>Jatropheae</taxon>
        <taxon>Jatropha</taxon>
    </lineage>
</organism>
<dbReference type="EMBL" id="KK920209">
    <property type="protein sequence ID" value="KDP20083.1"/>
    <property type="molecule type" value="Genomic_DNA"/>
</dbReference>
<dbReference type="GO" id="GO:0005634">
    <property type="term" value="C:nucleus"/>
    <property type="evidence" value="ECO:0007669"/>
    <property type="project" value="UniProtKB-SubCell"/>
</dbReference>
<dbReference type="AlphaFoldDB" id="A0A067JBI1"/>
<evidence type="ECO:0000256" key="1">
    <source>
        <dbReference type="ARBA" id="ARBA00004123"/>
    </source>
</evidence>
<dbReference type="InterPro" id="IPR017887">
    <property type="entry name" value="TF_TCP_subgr"/>
</dbReference>
<protein>
    <recommendedName>
        <fullName evidence="12">TCP domain-containing protein</fullName>
    </recommendedName>
</protein>
<evidence type="ECO:0000256" key="7">
    <source>
        <dbReference type="SAM" id="MobiDB-lite"/>
    </source>
</evidence>
<evidence type="ECO:0000259" key="8">
    <source>
        <dbReference type="PROSITE" id="PS51369"/>
    </source>
</evidence>
<evidence type="ECO:0000313" key="11">
    <source>
        <dbReference type="Proteomes" id="UP000027138"/>
    </source>
</evidence>
<evidence type="ECO:0000256" key="4">
    <source>
        <dbReference type="ARBA" id="ARBA00023125"/>
    </source>
</evidence>
<evidence type="ECO:0000259" key="9">
    <source>
        <dbReference type="PROSITE" id="PS51370"/>
    </source>
</evidence>
<accession>A0A067JBI1</accession>
<feature type="domain" description="TCP" evidence="8">
    <location>
        <begin position="128"/>
        <end position="186"/>
    </location>
</feature>
<evidence type="ECO:0000256" key="6">
    <source>
        <dbReference type="ARBA" id="ARBA00023242"/>
    </source>
</evidence>
<dbReference type="PANTHER" id="PTHR31072">
    <property type="entry name" value="TRANSCRIPTION FACTOR TCP4-RELATED"/>
    <property type="match status" value="1"/>
</dbReference>
<keyword evidence="4" id="KW-0238">DNA-binding</keyword>
<name>A0A067JBI1_JATCU</name>
<sequence length="389" mass="44050">MFPSSNNGYDPIYYYNEQQGFNRPFFNDITFNSKHDQEQEPPSPSLFSFFHLPPLSPYGHLEFQDYDLSLHQNHDCLLSHHQQQPLMISFDSETTTMLDSDKNDFKNKKCHNNITTTTATLTPKRSSKRDRHSKINTAQGPRDRRMRLSLKVAREFFDLQDKLCFDKASKTVEWLLDQARSAIKKLSSGGIPNYSSSVPSKSSSSTSECEVVSGNDESAAIKATIAKGKPSSSSFLNNKGVKKAKTLRKTVFHPLARESRVKARARARERTREKLWNRKLDESKPCEEGRDQELNQLSICDQESGNNTINNPSLIMQLAHEVEAPSSHGQDHHPLVTIANTTTAESMNMIDDSLVIMEKWNPSSPMINYLYNTGMPQEVISSCDLDALL</sequence>
<dbReference type="InterPro" id="IPR017888">
    <property type="entry name" value="CYC/TB1_R_domain"/>
</dbReference>
<dbReference type="PANTHER" id="PTHR31072:SF226">
    <property type="entry name" value="TRANSCRIPTION FACTOR TCP18"/>
    <property type="match status" value="1"/>
</dbReference>
<gene>
    <name evidence="10" type="ORF">JCGZ_05852</name>
</gene>
<feature type="compositionally biased region" description="Low complexity" evidence="7">
    <location>
        <begin position="195"/>
        <end position="209"/>
    </location>
</feature>
<dbReference type="Pfam" id="PF03634">
    <property type="entry name" value="TCP"/>
    <property type="match status" value="1"/>
</dbReference>
<feature type="region of interest" description="Disordered" evidence="7">
    <location>
        <begin position="187"/>
        <end position="209"/>
    </location>
</feature>
<dbReference type="GO" id="GO:2000032">
    <property type="term" value="P:regulation of secondary shoot formation"/>
    <property type="evidence" value="ECO:0007669"/>
    <property type="project" value="TreeGrafter"/>
</dbReference>
<keyword evidence="3" id="KW-0805">Transcription regulation</keyword>
<dbReference type="PROSITE" id="PS51369">
    <property type="entry name" value="TCP"/>
    <property type="match status" value="1"/>
</dbReference>
<dbReference type="Proteomes" id="UP000027138">
    <property type="component" value="Unassembled WGS sequence"/>
</dbReference>
<feature type="compositionally biased region" description="Basic residues" evidence="7">
    <location>
        <begin position="125"/>
        <end position="134"/>
    </location>
</feature>
<keyword evidence="6" id="KW-0539">Nucleus</keyword>
<evidence type="ECO:0000256" key="3">
    <source>
        <dbReference type="ARBA" id="ARBA00023015"/>
    </source>
</evidence>
<keyword evidence="5" id="KW-0804">Transcription</keyword>
<comment type="subcellular location">
    <subcellularLocation>
        <location evidence="1">Nucleus</location>
    </subcellularLocation>
</comment>
<dbReference type="OrthoDB" id="1896834at2759"/>
<dbReference type="GO" id="GO:0003700">
    <property type="term" value="F:DNA-binding transcription factor activity"/>
    <property type="evidence" value="ECO:0007669"/>
    <property type="project" value="InterPro"/>
</dbReference>
<evidence type="ECO:0000256" key="2">
    <source>
        <dbReference type="ARBA" id="ARBA00022473"/>
    </source>
</evidence>
<evidence type="ECO:0000313" key="10">
    <source>
        <dbReference type="EMBL" id="KDP20083.1"/>
    </source>
</evidence>
<evidence type="ECO:0008006" key="12">
    <source>
        <dbReference type="Google" id="ProtNLM"/>
    </source>
</evidence>
<dbReference type="GO" id="GO:0043565">
    <property type="term" value="F:sequence-specific DNA binding"/>
    <property type="evidence" value="ECO:0007669"/>
    <property type="project" value="TreeGrafter"/>
</dbReference>
<feature type="domain" description="R" evidence="9">
    <location>
        <begin position="257"/>
        <end position="274"/>
    </location>
</feature>
<evidence type="ECO:0000256" key="5">
    <source>
        <dbReference type="ARBA" id="ARBA00023163"/>
    </source>
</evidence>
<proteinExistence type="predicted"/>